<sequence length="160" mass="17902">MIKLKLGVLLAMLIASTTAFAGYAPAQVQAALKKMYPTAKDIAWSQDDGYYCADFMMNGLEKNVWFNAQAQWAMTQTELVSVDRLSPAVYNAFAASDYADGIVEDVTYVEFPKWEPIIVIKVGKANIDMKYQLFYTPNGQLLRTRNVSNMYDILGPGTFL</sequence>
<dbReference type="RefSeq" id="WP_007487110.1">
    <property type="nucleotide sequence ID" value="NZ_BMBN01000017.1"/>
</dbReference>
<evidence type="ECO:0000313" key="4">
    <source>
        <dbReference type="Proteomes" id="UP000284379"/>
    </source>
</evidence>
<protein>
    <recommendedName>
        <fullName evidence="2">Putative beta-lactamase-inhibitor-like PepSY-like domain-containing protein</fullName>
    </recommendedName>
</protein>
<dbReference type="Gene3D" id="3.10.450.360">
    <property type="match status" value="1"/>
</dbReference>
<dbReference type="Proteomes" id="UP000284379">
    <property type="component" value="Unassembled WGS sequence"/>
</dbReference>
<dbReference type="SUPFAM" id="SSF160574">
    <property type="entry name" value="BT0923-like"/>
    <property type="match status" value="1"/>
</dbReference>
<feature type="signal peptide" evidence="1">
    <location>
        <begin position="1"/>
        <end position="21"/>
    </location>
</feature>
<name>A0A413VK44_9BACE</name>
<accession>A0A413VK44</accession>
<reference evidence="3 4" key="1">
    <citation type="submission" date="2018-08" db="EMBL/GenBank/DDBJ databases">
        <title>A genome reference for cultivated species of the human gut microbiota.</title>
        <authorList>
            <person name="Zou Y."/>
            <person name="Xue W."/>
            <person name="Luo G."/>
        </authorList>
    </citation>
    <scope>NUCLEOTIDE SEQUENCE [LARGE SCALE GENOMIC DNA]</scope>
    <source>
        <strain evidence="3 4">AM40-30BH</strain>
    </source>
</reference>
<comment type="caution">
    <text evidence="3">The sequence shown here is derived from an EMBL/GenBank/DDBJ whole genome shotgun (WGS) entry which is preliminary data.</text>
</comment>
<gene>
    <name evidence="3" type="ORF">DW888_14895</name>
</gene>
<evidence type="ECO:0000256" key="1">
    <source>
        <dbReference type="SAM" id="SignalP"/>
    </source>
</evidence>
<dbReference type="AlphaFoldDB" id="A0A413VK44"/>
<evidence type="ECO:0000313" key="3">
    <source>
        <dbReference type="EMBL" id="RHB33943.1"/>
    </source>
</evidence>
<feature type="domain" description="Putative beta-lactamase-inhibitor-like PepSY-like" evidence="2">
    <location>
        <begin position="50"/>
        <end position="142"/>
    </location>
</feature>
<dbReference type="EMBL" id="QSGO01000012">
    <property type="protein sequence ID" value="RHB33943.1"/>
    <property type="molecule type" value="Genomic_DNA"/>
</dbReference>
<dbReference type="Pfam" id="PF11396">
    <property type="entry name" value="PepSY_like"/>
    <property type="match status" value="1"/>
</dbReference>
<evidence type="ECO:0000259" key="2">
    <source>
        <dbReference type="Pfam" id="PF11396"/>
    </source>
</evidence>
<feature type="chain" id="PRO_5019161330" description="Putative beta-lactamase-inhibitor-like PepSY-like domain-containing protein" evidence="1">
    <location>
        <begin position="22"/>
        <end position="160"/>
    </location>
</feature>
<proteinExistence type="predicted"/>
<keyword evidence="1" id="KW-0732">Signal</keyword>
<dbReference type="InterPro" id="IPR021533">
    <property type="entry name" value="PepSY-like"/>
</dbReference>
<organism evidence="3 4">
    <name type="scientific">Bacteroides nordii</name>
    <dbReference type="NCBI Taxonomy" id="291645"/>
    <lineage>
        <taxon>Bacteria</taxon>
        <taxon>Pseudomonadati</taxon>
        <taxon>Bacteroidota</taxon>
        <taxon>Bacteroidia</taxon>
        <taxon>Bacteroidales</taxon>
        <taxon>Bacteroidaceae</taxon>
        <taxon>Bacteroides</taxon>
    </lineage>
</organism>